<dbReference type="InterPro" id="IPR027417">
    <property type="entry name" value="P-loop_NTPase"/>
</dbReference>
<dbReference type="NCBIfam" id="TIGR00176">
    <property type="entry name" value="mobB"/>
    <property type="match status" value="1"/>
</dbReference>
<dbReference type="KEGG" id="llh:I41_06860"/>
<dbReference type="Gene3D" id="3.40.50.300">
    <property type="entry name" value="P-loop containing nucleotide triphosphate hydrolases"/>
    <property type="match status" value="1"/>
</dbReference>
<keyword evidence="3" id="KW-1185">Reference proteome</keyword>
<dbReference type="InterPro" id="IPR052539">
    <property type="entry name" value="MGD_biosynthesis_adapter"/>
</dbReference>
<gene>
    <name evidence="2" type="primary">mobB</name>
    <name evidence="2" type="ORF">I41_06860</name>
</gene>
<dbReference type="Proteomes" id="UP000317909">
    <property type="component" value="Chromosome"/>
</dbReference>
<evidence type="ECO:0000313" key="2">
    <source>
        <dbReference type="EMBL" id="QDT71528.1"/>
    </source>
</evidence>
<evidence type="ECO:0000259" key="1">
    <source>
        <dbReference type="Pfam" id="PF03205"/>
    </source>
</evidence>
<dbReference type="GO" id="GO:0006777">
    <property type="term" value="P:Mo-molybdopterin cofactor biosynthetic process"/>
    <property type="evidence" value="ECO:0007669"/>
    <property type="project" value="InterPro"/>
</dbReference>
<accession>A0A517TT23</accession>
<reference evidence="2 3" key="1">
    <citation type="submission" date="2019-02" db="EMBL/GenBank/DDBJ databases">
        <title>Deep-cultivation of Planctomycetes and their phenomic and genomic characterization uncovers novel biology.</title>
        <authorList>
            <person name="Wiegand S."/>
            <person name="Jogler M."/>
            <person name="Boedeker C."/>
            <person name="Pinto D."/>
            <person name="Vollmers J."/>
            <person name="Rivas-Marin E."/>
            <person name="Kohn T."/>
            <person name="Peeters S.H."/>
            <person name="Heuer A."/>
            <person name="Rast P."/>
            <person name="Oberbeckmann S."/>
            <person name="Bunk B."/>
            <person name="Jeske O."/>
            <person name="Meyerdierks A."/>
            <person name="Storesund J.E."/>
            <person name="Kallscheuer N."/>
            <person name="Luecker S."/>
            <person name="Lage O.M."/>
            <person name="Pohl T."/>
            <person name="Merkel B.J."/>
            <person name="Hornburger P."/>
            <person name="Mueller R.-W."/>
            <person name="Bruemmer F."/>
            <person name="Labrenz M."/>
            <person name="Spormann A.M."/>
            <person name="Op den Camp H."/>
            <person name="Overmann J."/>
            <person name="Amann R."/>
            <person name="Jetten M.S.M."/>
            <person name="Mascher T."/>
            <person name="Medema M.H."/>
            <person name="Devos D.P."/>
            <person name="Kaster A.-K."/>
            <person name="Ovreas L."/>
            <person name="Rohde M."/>
            <person name="Galperin M.Y."/>
            <person name="Jogler C."/>
        </authorList>
    </citation>
    <scope>NUCLEOTIDE SEQUENCE [LARGE SCALE GENOMIC DNA]</scope>
    <source>
        <strain evidence="2 3">I41</strain>
    </source>
</reference>
<dbReference type="Pfam" id="PF03205">
    <property type="entry name" value="MobB"/>
    <property type="match status" value="1"/>
</dbReference>
<evidence type="ECO:0000313" key="3">
    <source>
        <dbReference type="Proteomes" id="UP000317909"/>
    </source>
</evidence>
<dbReference type="EMBL" id="CP036339">
    <property type="protein sequence ID" value="QDT71528.1"/>
    <property type="molecule type" value="Genomic_DNA"/>
</dbReference>
<proteinExistence type="predicted"/>
<dbReference type="OrthoDB" id="9786803at2"/>
<sequence>MNRIHILGRKNHGKTTLLVELVAHLAGQGLCVGTIKHTHHAHELDTPGKDSHRHREAGASVSGILSRSLNAVFWPPDEHAVGSAAAADRYAAFEPHFAGCDLVLVEGDTGCRGTKIEVWRQAMGSEPMALSDPQIRAVITDDAVDVPVLRVPRSDVAAVAATVLRLANLTPPAAGVAEAAAPR</sequence>
<feature type="domain" description="Molybdopterin-guanine dinucleotide biosynthesis protein B (MobB)" evidence="1">
    <location>
        <begin position="4"/>
        <end position="141"/>
    </location>
</feature>
<dbReference type="GO" id="GO:0005525">
    <property type="term" value="F:GTP binding"/>
    <property type="evidence" value="ECO:0007669"/>
    <property type="project" value="InterPro"/>
</dbReference>
<dbReference type="PANTHER" id="PTHR40072:SF1">
    <property type="entry name" value="MOLYBDOPTERIN-GUANINE DINUCLEOTIDE BIOSYNTHESIS ADAPTER PROTEIN"/>
    <property type="match status" value="1"/>
</dbReference>
<dbReference type="RefSeq" id="WP_145430869.1">
    <property type="nucleotide sequence ID" value="NZ_CP036339.1"/>
</dbReference>
<dbReference type="PANTHER" id="PTHR40072">
    <property type="entry name" value="MOLYBDOPTERIN-GUANINE DINUCLEOTIDE BIOSYNTHESIS ADAPTER PROTEIN-RELATED"/>
    <property type="match status" value="1"/>
</dbReference>
<dbReference type="InterPro" id="IPR004435">
    <property type="entry name" value="MobB_dom"/>
</dbReference>
<dbReference type="AlphaFoldDB" id="A0A517TT23"/>
<name>A0A517TT23_9BACT</name>
<organism evidence="2 3">
    <name type="scientific">Lacipirellula limnantheis</name>
    <dbReference type="NCBI Taxonomy" id="2528024"/>
    <lineage>
        <taxon>Bacteria</taxon>
        <taxon>Pseudomonadati</taxon>
        <taxon>Planctomycetota</taxon>
        <taxon>Planctomycetia</taxon>
        <taxon>Pirellulales</taxon>
        <taxon>Lacipirellulaceae</taxon>
        <taxon>Lacipirellula</taxon>
    </lineage>
</organism>
<dbReference type="SUPFAM" id="SSF52540">
    <property type="entry name" value="P-loop containing nucleoside triphosphate hydrolases"/>
    <property type="match status" value="1"/>
</dbReference>
<protein>
    <submittedName>
        <fullName evidence="2">Molybdopterin-guanine dinucleotide biosynthesis adapter protein</fullName>
    </submittedName>
</protein>